<reference evidence="14 15" key="2">
    <citation type="submission" date="2020-02" db="EMBL/GenBank/DDBJ databases">
        <title>Candidatus Galacturonibacter soehngenii shows hetero-acetogenic catabolism of galacturonic acid but lacks a canonical carbon monoxide dehydrogenase/acetyl-CoA synthase complex.</title>
        <authorList>
            <person name="Diender M."/>
            <person name="Stouten G.R."/>
            <person name="Petersen J.F."/>
            <person name="Nielsen P.H."/>
            <person name="Dueholm M.S."/>
            <person name="Pronk J.T."/>
            <person name="Van Loosdrecht M.C.M."/>
        </authorList>
    </citation>
    <scope>NUCLEOTIDE SEQUENCE [LARGE SCALE GENOMIC DNA]</scope>
    <source>
        <strain evidence="14">GalUA</strain>
    </source>
</reference>
<comment type="catalytic activity">
    <reaction evidence="11 12">
        <text>phosphoenolpyruvate + UDP-N-acetyl-alpha-D-glucosamine = UDP-N-acetyl-3-O-(1-carboxyvinyl)-alpha-D-glucosamine + phosphate</text>
        <dbReference type="Rhea" id="RHEA:18681"/>
        <dbReference type="ChEBI" id="CHEBI:43474"/>
        <dbReference type="ChEBI" id="CHEBI:57705"/>
        <dbReference type="ChEBI" id="CHEBI:58702"/>
        <dbReference type="ChEBI" id="CHEBI:68483"/>
        <dbReference type="EC" id="2.5.1.7"/>
    </reaction>
</comment>
<evidence type="ECO:0000313" key="15">
    <source>
        <dbReference type="Proteomes" id="UP000461768"/>
    </source>
</evidence>
<dbReference type="Gene3D" id="3.65.10.10">
    <property type="entry name" value="Enolpyruvate transferase domain"/>
    <property type="match status" value="2"/>
</dbReference>
<dbReference type="EMBL" id="WAGX01000003">
    <property type="protein sequence ID" value="KAB1440726.1"/>
    <property type="molecule type" value="Genomic_DNA"/>
</dbReference>
<dbReference type="AlphaFoldDB" id="A0A7V7QNS6"/>
<dbReference type="RefSeq" id="WP_151141556.1">
    <property type="nucleotide sequence ID" value="NZ_WAGX01000003.1"/>
</dbReference>
<dbReference type="InterPro" id="IPR036968">
    <property type="entry name" value="Enolpyruvate_Tfrase_sf"/>
</dbReference>
<keyword evidence="8 12" id="KW-0131">Cell cycle</keyword>
<comment type="subcellular location">
    <subcellularLocation>
        <location evidence="1 12">Cytoplasm</location>
    </subcellularLocation>
</comment>
<dbReference type="InterPro" id="IPR050068">
    <property type="entry name" value="MurA_subfamily"/>
</dbReference>
<dbReference type="GO" id="GO:0008360">
    <property type="term" value="P:regulation of cell shape"/>
    <property type="evidence" value="ECO:0007669"/>
    <property type="project" value="UniProtKB-KW"/>
</dbReference>
<evidence type="ECO:0000313" key="14">
    <source>
        <dbReference type="EMBL" id="KAB1440726.1"/>
    </source>
</evidence>
<feature type="binding site" evidence="12">
    <location>
        <position position="305"/>
    </location>
    <ligand>
        <name>UDP-N-acetyl-alpha-D-glucosamine</name>
        <dbReference type="ChEBI" id="CHEBI:57705"/>
    </ligand>
</feature>
<evidence type="ECO:0000256" key="2">
    <source>
        <dbReference type="ARBA" id="ARBA00004752"/>
    </source>
</evidence>
<keyword evidence="12" id="KW-0670">Pyruvate</keyword>
<dbReference type="GO" id="GO:0005737">
    <property type="term" value="C:cytoplasm"/>
    <property type="evidence" value="ECO:0007669"/>
    <property type="project" value="UniProtKB-SubCell"/>
</dbReference>
<feature type="domain" description="Enolpyruvate transferase" evidence="13">
    <location>
        <begin position="7"/>
        <end position="405"/>
    </location>
</feature>
<gene>
    <name evidence="12 14" type="primary">murA</name>
    <name evidence="14" type="ORF">F7O84_02560</name>
</gene>
<accession>A0A7V7QNS6</accession>
<dbReference type="InterPro" id="IPR005750">
    <property type="entry name" value="UDP_GlcNAc_COvinyl_MurA"/>
</dbReference>
<dbReference type="NCBIfam" id="NF006873">
    <property type="entry name" value="PRK09369.1"/>
    <property type="match status" value="1"/>
</dbReference>
<evidence type="ECO:0000256" key="10">
    <source>
        <dbReference type="ARBA" id="ARBA00038367"/>
    </source>
</evidence>
<keyword evidence="7 12" id="KW-0573">Peptidoglycan synthesis</keyword>
<dbReference type="GO" id="GO:0051301">
    <property type="term" value="P:cell division"/>
    <property type="evidence" value="ECO:0007669"/>
    <property type="project" value="UniProtKB-KW"/>
</dbReference>
<dbReference type="GO" id="GO:0008760">
    <property type="term" value="F:UDP-N-acetylglucosamine 1-carboxyvinyltransferase activity"/>
    <property type="evidence" value="ECO:0007669"/>
    <property type="project" value="UniProtKB-UniRule"/>
</dbReference>
<comment type="caution">
    <text evidence="12">Lacks conserved residue(s) required for the propagation of feature annotation.</text>
</comment>
<reference evidence="14 15" key="1">
    <citation type="submission" date="2019-09" db="EMBL/GenBank/DDBJ databases">
        <authorList>
            <person name="Valk L.C."/>
        </authorList>
    </citation>
    <scope>NUCLEOTIDE SEQUENCE [LARGE SCALE GENOMIC DNA]</scope>
    <source>
        <strain evidence="14">GalUA</strain>
    </source>
</reference>
<feature type="binding site" evidence="12">
    <location>
        <begin position="121"/>
        <end position="125"/>
    </location>
    <ligand>
        <name>UDP-N-acetyl-alpha-D-glucosamine</name>
        <dbReference type="ChEBI" id="CHEBI:57705"/>
    </ligand>
</feature>
<feature type="active site" description="Proton donor" evidence="12">
    <location>
        <position position="116"/>
    </location>
</feature>
<name>A0A7V7QNS6_9FIRM</name>
<comment type="caution">
    <text evidence="14">The sequence shown here is derived from an EMBL/GenBank/DDBJ whole genome shotgun (WGS) entry which is preliminary data.</text>
</comment>
<feature type="binding site" evidence="12">
    <location>
        <position position="327"/>
    </location>
    <ligand>
        <name>UDP-N-acetyl-alpha-D-glucosamine</name>
        <dbReference type="ChEBI" id="CHEBI:57705"/>
    </ligand>
</feature>
<dbReference type="Proteomes" id="UP000461768">
    <property type="component" value="Unassembled WGS sequence"/>
</dbReference>
<feature type="binding site" evidence="12">
    <location>
        <position position="92"/>
    </location>
    <ligand>
        <name>UDP-N-acetyl-alpha-D-glucosamine</name>
        <dbReference type="ChEBI" id="CHEBI:57705"/>
    </ligand>
</feature>
<dbReference type="PANTHER" id="PTHR43783">
    <property type="entry name" value="UDP-N-ACETYLGLUCOSAMINE 1-CARBOXYVINYLTRANSFERASE"/>
    <property type="match status" value="1"/>
</dbReference>
<dbReference type="UniPathway" id="UPA00219"/>
<organism evidence="14 15">
    <name type="scientific">Candidatus Galacturonatibacter soehngenii</name>
    <dbReference type="NCBI Taxonomy" id="2307010"/>
    <lineage>
        <taxon>Bacteria</taxon>
        <taxon>Bacillati</taxon>
        <taxon>Bacillota</taxon>
        <taxon>Clostridia</taxon>
        <taxon>Lachnospirales</taxon>
        <taxon>Lachnospiraceae</taxon>
        <taxon>Candidatus Galacturonatibacter</taxon>
    </lineage>
</organism>
<dbReference type="GO" id="GO:0009252">
    <property type="term" value="P:peptidoglycan biosynthetic process"/>
    <property type="evidence" value="ECO:0007669"/>
    <property type="project" value="UniProtKB-UniRule"/>
</dbReference>
<keyword evidence="5 12" id="KW-0808">Transferase</keyword>
<feature type="binding site" evidence="12">
    <location>
        <begin position="22"/>
        <end position="23"/>
    </location>
    <ligand>
        <name>phosphoenolpyruvate</name>
        <dbReference type="ChEBI" id="CHEBI:58702"/>
    </ligand>
</feature>
<dbReference type="SUPFAM" id="SSF55205">
    <property type="entry name" value="EPT/RTPC-like"/>
    <property type="match status" value="1"/>
</dbReference>
<comment type="pathway">
    <text evidence="2 12">Cell wall biogenesis; peptidoglycan biosynthesis.</text>
</comment>
<evidence type="ECO:0000256" key="12">
    <source>
        <dbReference type="HAMAP-Rule" id="MF_00111"/>
    </source>
</evidence>
<dbReference type="PANTHER" id="PTHR43783:SF1">
    <property type="entry name" value="UDP-N-ACETYLGLUCOSAMINE 1-CARBOXYVINYLTRANSFERASE"/>
    <property type="match status" value="1"/>
</dbReference>
<dbReference type="HAMAP" id="MF_00111">
    <property type="entry name" value="MurA"/>
    <property type="match status" value="1"/>
</dbReference>
<comment type="similarity">
    <text evidence="10 12">Belongs to the EPSP synthase family. MurA subfamily.</text>
</comment>
<feature type="modified residue" description="2-(S-cysteinyl)pyruvic acid O-phosphothioketal" evidence="12">
    <location>
        <position position="116"/>
    </location>
</feature>
<keyword evidence="15" id="KW-1185">Reference proteome</keyword>
<protein>
    <recommendedName>
        <fullName evidence="12">UDP-N-acetylglucosamine 1-carboxyvinyltransferase</fullName>
        <ecNumber evidence="12">2.5.1.7</ecNumber>
    </recommendedName>
    <alternativeName>
        <fullName evidence="12">Enoylpyruvate transferase</fullName>
    </alternativeName>
    <alternativeName>
        <fullName evidence="12">UDP-N-acetylglucosamine enolpyruvyl transferase</fullName>
        <shortName evidence="12">EPT</shortName>
    </alternativeName>
</protein>
<dbReference type="OrthoDB" id="9803760at2"/>
<evidence type="ECO:0000256" key="5">
    <source>
        <dbReference type="ARBA" id="ARBA00022679"/>
    </source>
</evidence>
<keyword evidence="4 12" id="KW-0132">Cell division</keyword>
<evidence type="ECO:0000256" key="11">
    <source>
        <dbReference type="ARBA" id="ARBA00047527"/>
    </source>
</evidence>
<keyword evidence="3 12" id="KW-0963">Cytoplasm</keyword>
<evidence type="ECO:0000256" key="8">
    <source>
        <dbReference type="ARBA" id="ARBA00023306"/>
    </source>
</evidence>
<dbReference type="Pfam" id="PF00275">
    <property type="entry name" value="EPSP_synthase"/>
    <property type="match status" value="1"/>
</dbReference>
<evidence type="ECO:0000256" key="7">
    <source>
        <dbReference type="ARBA" id="ARBA00022984"/>
    </source>
</evidence>
<evidence type="ECO:0000256" key="4">
    <source>
        <dbReference type="ARBA" id="ARBA00022618"/>
    </source>
</evidence>
<comment type="function">
    <text evidence="12">Cell wall formation. Adds enolpyruvyl to UDP-N-acetylglucosamine.</text>
</comment>
<evidence type="ECO:0000256" key="1">
    <source>
        <dbReference type="ARBA" id="ARBA00004496"/>
    </source>
</evidence>
<dbReference type="CDD" id="cd01555">
    <property type="entry name" value="UdpNAET"/>
    <property type="match status" value="1"/>
</dbReference>
<proteinExistence type="inferred from homology"/>
<keyword evidence="9 12" id="KW-0961">Cell wall biogenesis/degradation</keyword>
<dbReference type="EC" id="2.5.1.7" evidence="12"/>
<sequence length="416" mass="44523">MNSIKISGGTPLSGEVVVQGSKNAALPMIAASILCKDISVLHNCPHIIDVYNMIEILKTIGCKVVWEGNSLIIDSTYVNSYEIPTKLADKMRSSILMSGALLGRMKNAVIPYPGGCVIGERPIDLHLAAFKQMNIGIYEREDGLVANTTQIIGNTINMAISSVGATENVMLAGVCATGITIIKNAAMEPEVEELGRFLNKMGGDVKGAGTETITINGVKNLHGAQIDIVSDRIAAGTYILAAVGTRGKITLQNAPISHMNALFEVVEEMGASYNLENNNVLIDASYAINPVKNVVTSIYPGFPTDLQSQLLSVLTIAKGISHVSESIFEARFKTVEWLLKMGANIVLDNNHAKIIGVEGLHGEEVRAKELRGGAALIIAGLIAKGNTNILDAYYIQRGYQDICKDLAMLGADIHYE</sequence>
<dbReference type="GO" id="GO:0071555">
    <property type="term" value="P:cell wall organization"/>
    <property type="evidence" value="ECO:0007669"/>
    <property type="project" value="UniProtKB-KW"/>
</dbReference>
<dbReference type="InterPro" id="IPR001986">
    <property type="entry name" value="Enolpyruvate_Tfrase_dom"/>
</dbReference>
<evidence type="ECO:0000259" key="13">
    <source>
        <dbReference type="Pfam" id="PF00275"/>
    </source>
</evidence>
<evidence type="ECO:0000256" key="6">
    <source>
        <dbReference type="ARBA" id="ARBA00022960"/>
    </source>
</evidence>
<evidence type="ECO:0000256" key="3">
    <source>
        <dbReference type="ARBA" id="ARBA00022490"/>
    </source>
</evidence>
<keyword evidence="6 12" id="KW-0133">Cell shape</keyword>
<dbReference type="NCBIfam" id="TIGR01072">
    <property type="entry name" value="murA"/>
    <property type="match status" value="1"/>
</dbReference>
<dbReference type="InterPro" id="IPR013792">
    <property type="entry name" value="RNA3'P_cycl/enolpyr_Trfase_a/b"/>
</dbReference>
<dbReference type="GO" id="GO:0019277">
    <property type="term" value="P:UDP-N-acetylgalactosamine biosynthetic process"/>
    <property type="evidence" value="ECO:0007669"/>
    <property type="project" value="InterPro"/>
</dbReference>
<evidence type="ECO:0000256" key="9">
    <source>
        <dbReference type="ARBA" id="ARBA00023316"/>
    </source>
</evidence>